<name>A0AC60PKT0_IXOPE</name>
<reference evidence="1 2" key="1">
    <citation type="journal article" date="2020" name="Cell">
        <title>Large-Scale Comparative Analyses of Tick Genomes Elucidate Their Genetic Diversity and Vector Capacities.</title>
        <authorList>
            <consortium name="Tick Genome and Microbiome Consortium (TIGMIC)"/>
            <person name="Jia N."/>
            <person name="Wang J."/>
            <person name="Shi W."/>
            <person name="Du L."/>
            <person name="Sun Y."/>
            <person name="Zhan W."/>
            <person name="Jiang J.F."/>
            <person name="Wang Q."/>
            <person name="Zhang B."/>
            <person name="Ji P."/>
            <person name="Bell-Sakyi L."/>
            <person name="Cui X.M."/>
            <person name="Yuan T.T."/>
            <person name="Jiang B.G."/>
            <person name="Yang W.F."/>
            <person name="Lam T.T."/>
            <person name="Chang Q.C."/>
            <person name="Ding S.J."/>
            <person name="Wang X.J."/>
            <person name="Zhu J.G."/>
            <person name="Ruan X.D."/>
            <person name="Zhao L."/>
            <person name="Wei J.T."/>
            <person name="Ye R.Z."/>
            <person name="Que T.C."/>
            <person name="Du C.H."/>
            <person name="Zhou Y.H."/>
            <person name="Cheng J.X."/>
            <person name="Dai P.F."/>
            <person name="Guo W.B."/>
            <person name="Han X.H."/>
            <person name="Huang E.J."/>
            <person name="Li L.F."/>
            <person name="Wei W."/>
            <person name="Gao Y.C."/>
            <person name="Liu J.Z."/>
            <person name="Shao H.Z."/>
            <person name="Wang X."/>
            <person name="Wang C.C."/>
            <person name="Yang T.C."/>
            <person name="Huo Q.B."/>
            <person name="Li W."/>
            <person name="Chen H.Y."/>
            <person name="Chen S.E."/>
            <person name="Zhou L.G."/>
            <person name="Ni X.B."/>
            <person name="Tian J.H."/>
            <person name="Sheng Y."/>
            <person name="Liu T."/>
            <person name="Pan Y.S."/>
            <person name="Xia L.Y."/>
            <person name="Li J."/>
            <person name="Zhao F."/>
            <person name="Cao W.C."/>
        </authorList>
    </citation>
    <scope>NUCLEOTIDE SEQUENCE [LARGE SCALE GENOMIC DNA]</scope>
    <source>
        <strain evidence="1">Iper-2018</strain>
    </source>
</reference>
<evidence type="ECO:0000313" key="1">
    <source>
        <dbReference type="EMBL" id="KAG0421150.1"/>
    </source>
</evidence>
<dbReference type="EMBL" id="JABSTQ010010410">
    <property type="protein sequence ID" value="KAG0421150.1"/>
    <property type="molecule type" value="Genomic_DNA"/>
</dbReference>
<organism evidence="1 2">
    <name type="scientific">Ixodes persulcatus</name>
    <name type="common">Taiga tick</name>
    <dbReference type="NCBI Taxonomy" id="34615"/>
    <lineage>
        <taxon>Eukaryota</taxon>
        <taxon>Metazoa</taxon>
        <taxon>Ecdysozoa</taxon>
        <taxon>Arthropoda</taxon>
        <taxon>Chelicerata</taxon>
        <taxon>Arachnida</taxon>
        <taxon>Acari</taxon>
        <taxon>Parasitiformes</taxon>
        <taxon>Ixodida</taxon>
        <taxon>Ixodoidea</taxon>
        <taxon>Ixodidae</taxon>
        <taxon>Ixodinae</taxon>
        <taxon>Ixodes</taxon>
    </lineage>
</organism>
<sequence length="479" mass="53496">MRTGSCALSVHIELEWTSAVRQPGERRGSATSIIYSDWEGQEQQYLLAKAGTFSTQQSAQLPSWLWLAIARCLRVPLPAAARCRYLPSLGLVLQVLTLGSGLGLCVLHVCCEVRAIFWRQDTRDTLQRSVCGFIVLGWCLFGIYARRLARRLFSHPAFFRDIRMHSKTLLKINVAALAVLVGALFVAVNAYSAWLEASQPECEPRGGSHELCMVRFGVRLLFSALALLWNGLVCLVLVSVARTHTIGIRRFIKELESDAVAHERQYSRRFPGSVITSEDICQESIWIENNMPEDGDMGIRFSAYQREDRPLHSPVAAGHSQVNTLTSQMSDSANTEVSQVCRTLSVAEILRIYWKISCRMRLSGIALQRWVASLLALVVAWCSAMLVAWLHQPASFCQVIEFVCPLTVLLIVCACIAEVNVEGIRMLKCIRPTEDRLQMINYITKTFGFAISYGTITTVVLGVLVAFTSRLIIVEIQGH</sequence>
<proteinExistence type="predicted"/>
<comment type="caution">
    <text evidence="1">The sequence shown here is derived from an EMBL/GenBank/DDBJ whole genome shotgun (WGS) entry which is preliminary data.</text>
</comment>
<keyword evidence="2" id="KW-1185">Reference proteome</keyword>
<gene>
    <name evidence="1" type="ORF">HPB47_002951</name>
</gene>
<accession>A0AC60PKT0</accession>
<dbReference type="Proteomes" id="UP000805193">
    <property type="component" value="Unassembled WGS sequence"/>
</dbReference>
<protein>
    <submittedName>
        <fullName evidence="1">Uncharacterized protein</fullName>
    </submittedName>
</protein>
<evidence type="ECO:0000313" key="2">
    <source>
        <dbReference type="Proteomes" id="UP000805193"/>
    </source>
</evidence>